<name>A0A8B4U1N7_9ENTR</name>
<gene>
    <name evidence="1" type="ORF">SAMEA3538780_05504</name>
</gene>
<protein>
    <submittedName>
        <fullName evidence="1">Uncharacterized protein</fullName>
    </submittedName>
</protein>
<reference evidence="1 2" key="1">
    <citation type="submission" date="2018-08" db="EMBL/GenBank/DDBJ databases">
        <authorList>
            <consortium name="Pathogen Informatics"/>
        </authorList>
    </citation>
    <scope>NUCLEOTIDE SEQUENCE [LARGE SCALE GENOMIC DNA]</scope>
    <source>
        <strain evidence="1 2">EuSCAPE_IT371</strain>
    </source>
</reference>
<dbReference type="EMBL" id="UJZG01000046">
    <property type="protein sequence ID" value="SXE03397.1"/>
    <property type="molecule type" value="Genomic_DNA"/>
</dbReference>
<accession>A0A8B4U1N7</accession>
<evidence type="ECO:0000313" key="1">
    <source>
        <dbReference type="EMBL" id="SXE03397.1"/>
    </source>
</evidence>
<proteinExistence type="predicted"/>
<dbReference type="Proteomes" id="UP000257712">
    <property type="component" value="Unassembled WGS sequence"/>
</dbReference>
<organism evidence="1 2">
    <name type="scientific">Klebsiella quasivariicola</name>
    <dbReference type="NCBI Taxonomy" id="2026240"/>
    <lineage>
        <taxon>Bacteria</taxon>
        <taxon>Pseudomonadati</taxon>
        <taxon>Pseudomonadota</taxon>
        <taxon>Gammaproteobacteria</taxon>
        <taxon>Enterobacterales</taxon>
        <taxon>Enterobacteriaceae</taxon>
        <taxon>Klebsiella/Raoultella group</taxon>
        <taxon>Klebsiella</taxon>
        <taxon>Klebsiella pneumoniae complex</taxon>
    </lineage>
</organism>
<comment type="caution">
    <text evidence="1">The sequence shown here is derived from an EMBL/GenBank/DDBJ whole genome shotgun (WGS) entry which is preliminary data.</text>
</comment>
<dbReference type="AlphaFoldDB" id="A0A8B4U1N7"/>
<sequence>MVNFCCSPLHHRLNQVLIRGPCRQRRNFTVFPKNQGAGQGHHKLFQLFVIVEEPVFGQGIPHDVDVFHDPLFVLVAGLILHLVHLAANRTPLTGSRPVGKDIALTGDVLADLLLGYLGTRKQSPDDPLCRLAAAEVHAVDIAGHLLQEVFCGFDFRYSGLQREVKEVARSIGHDLFAEALQLLAVDKRKRPEVGIDAATAGINIRQGHTDQLNGFHLRPGIQRTARGIARGLPLPDLRLAGIGREPQLIEEVIHVAIDISRSRERDPHQKATCQRSHLNFVHSPEPPSSETPYPFWP</sequence>
<evidence type="ECO:0000313" key="2">
    <source>
        <dbReference type="Proteomes" id="UP000257712"/>
    </source>
</evidence>